<dbReference type="KEGG" id="glz:GLAREA_12348"/>
<sequence>MSPPPKKDSTPSIFSVASNSSSKPLLSSNKEKSTSDILTSQNESTSKSQKLFQKTKSLLSSVGEHPSAKYDREQEALGNKPKVDRYGNSVDGGTFTFGDKDSRRS</sequence>
<protein>
    <submittedName>
        <fullName evidence="2">Uncharacterized protein</fullName>
    </submittedName>
</protein>
<feature type="compositionally biased region" description="Basic and acidic residues" evidence="1">
    <location>
        <begin position="66"/>
        <end position="85"/>
    </location>
</feature>
<proteinExistence type="predicted"/>
<dbReference type="GeneID" id="19471389"/>
<reference evidence="2 3" key="1">
    <citation type="journal article" date="2013" name="BMC Genomics">
        <title>Genomics-driven discovery of the pneumocandin biosynthetic gene cluster in the fungus Glarea lozoyensis.</title>
        <authorList>
            <person name="Chen L."/>
            <person name="Yue Q."/>
            <person name="Zhang X."/>
            <person name="Xiang M."/>
            <person name="Wang C."/>
            <person name="Li S."/>
            <person name="Che Y."/>
            <person name="Ortiz-Lopez F.J."/>
            <person name="Bills G.F."/>
            <person name="Liu X."/>
            <person name="An Z."/>
        </authorList>
    </citation>
    <scope>NUCLEOTIDE SEQUENCE [LARGE SCALE GENOMIC DNA]</scope>
    <source>
        <strain evidence="3">ATCC 20868 / MF5171</strain>
    </source>
</reference>
<dbReference type="Proteomes" id="UP000016922">
    <property type="component" value="Unassembled WGS sequence"/>
</dbReference>
<dbReference type="OrthoDB" id="3556770at2759"/>
<organism evidence="2 3">
    <name type="scientific">Glarea lozoyensis (strain ATCC 20868 / MF5171)</name>
    <dbReference type="NCBI Taxonomy" id="1116229"/>
    <lineage>
        <taxon>Eukaryota</taxon>
        <taxon>Fungi</taxon>
        <taxon>Dikarya</taxon>
        <taxon>Ascomycota</taxon>
        <taxon>Pezizomycotina</taxon>
        <taxon>Leotiomycetes</taxon>
        <taxon>Helotiales</taxon>
        <taxon>Helotiaceae</taxon>
        <taxon>Glarea</taxon>
    </lineage>
</organism>
<dbReference type="EMBL" id="KE145361">
    <property type="protein sequence ID" value="EPE31592.1"/>
    <property type="molecule type" value="Genomic_DNA"/>
</dbReference>
<evidence type="ECO:0000256" key="1">
    <source>
        <dbReference type="SAM" id="MobiDB-lite"/>
    </source>
</evidence>
<evidence type="ECO:0000313" key="3">
    <source>
        <dbReference type="Proteomes" id="UP000016922"/>
    </source>
</evidence>
<dbReference type="HOGENOM" id="CLU_2236850_0_0_1"/>
<accession>S3CZ93</accession>
<feature type="region of interest" description="Disordered" evidence="1">
    <location>
        <begin position="1"/>
        <end position="105"/>
    </location>
</feature>
<feature type="compositionally biased region" description="Low complexity" evidence="1">
    <location>
        <begin position="18"/>
        <end position="28"/>
    </location>
</feature>
<evidence type="ECO:0000313" key="2">
    <source>
        <dbReference type="EMBL" id="EPE31592.1"/>
    </source>
</evidence>
<feature type="compositionally biased region" description="Polar residues" evidence="1">
    <location>
        <begin position="35"/>
        <end position="60"/>
    </location>
</feature>
<gene>
    <name evidence="2" type="ORF">GLAREA_12348</name>
</gene>
<dbReference type="AlphaFoldDB" id="S3CZ93"/>
<dbReference type="RefSeq" id="XP_008081321.1">
    <property type="nucleotide sequence ID" value="XM_008083130.1"/>
</dbReference>
<keyword evidence="3" id="KW-1185">Reference proteome</keyword>
<name>S3CZ93_GLAL2</name>